<sequence length="225" mass="24358">MGMAYLFKFASPSLGLQADPVAALPLLHRVATVATVATPQHAFIFGRLLLSKLPPDEIRAPLPSNALAHFVPAGSTVVLEGWKYMERAAHLGHELSQFLVGEAYRTAQPPFLVQDPLLSIHYYSLASQQGKMEADMGLSIWFLHGSPGEDGLEKDPVLAFMFAKKAAKKGLPMAELTMGFCAEEGIGCPKSLQTTIEWYKKAKEHGNSVAAERLNALSQSSPNAL</sequence>
<dbReference type="Proteomes" id="UP000775547">
    <property type="component" value="Unassembled WGS sequence"/>
</dbReference>
<keyword evidence="1" id="KW-0677">Repeat</keyword>
<dbReference type="SUPFAM" id="SSF81901">
    <property type="entry name" value="HCP-like"/>
    <property type="match status" value="1"/>
</dbReference>
<protein>
    <submittedName>
        <fullName evidence="2">Uncharacterized protein</fullName>
    </submittedName>
</protein>
<proteinExistence type="predicted"/>
<dbReference type="Gene3D" id="1.25.40.10">
    <property type="entry name" value="Tetratricopeptide repeat domain"/>
    <property type="match status" value="1"/>
</dbReference>
<dbReference type="InterPro" id="IPR011990">
    <property type="entry name" value="TPR-like_helical_dom_sf"/>
</dbReference>
<accession>A0A9P7KBQ0</accession>
<organism evidence="2 3">
    <name type="scientific">Asterophora parasitica</name>
    <dbReference type="NCBI Taxonomy" id="117018"/>
    <lineage>
        <taxon>Eukaryota</taxon>
        <taxon>Fungi</taxon>
        <taxon>Dikarya</taxon>
        <taxon>Basidiomycota</taxon>
        <taxon>Agaricomycotina</taxon>
        <taxon>Agaricomycetes</taxon>
        <taxon>Agaricomycetidae</taxon>
        <taxon>Agaricales</taxon>
        <taxon>Tricholomatineae</taxon>
        <taxon>Lyophyllaceae</taxon>
        <taxon>Asterophora</taxon>
    </lineage>
</organism>
<reference evidence="2" key="2">
    <citation type="submission" date="2021-10" db="EMBL/GenBank/DDBJ databases">
        <title>Phylogenomics reveals ancestral predisposition of the termite-cultivated fungus Termitomyces towards a domesticated lifestyle.</title>
        <authorList>
            <person name="Auxier B."/>
            <person name="Grum-Grzhimaylo A."/>
            <person name="Cardenas M.E."/>
            <person name="Lodge J.D."/>
            <person name="Laessoe T."/>
            <person name="Pedersen O."/>
            <person name="Smith M.E."/>
            <person name="Kuyper T.W."/>
            <person name="Franco-Molano E.A."/>
            <person name="Baroni T.J."/>
            <person name="Aanen D.K."/>
        </authorList>
    </citation>
    <scope>NUCLEOTIDE SEQUENCE</scope>
    <source>
        <strain evidence="2">AP01</strain>
        <tissue evidence="2">Mycelium</tissue>
    </source>
</reference>
<evidence type="ECO:0000256" key="1">
    <source>
        <dbReference type="ARBA" id="ARBA00022737"/>
    </source>
</evidence>
<dbReference type="InterPro" id="IPR006597">
    <property type="entry name" value="Sel1-like"/>
</dbReference>
<comment type="caution">
    <text evidence="2">The sequence shown here is derived from an EMBL/GenBank/DDBJ whole genome shotgun (WGS) entry which is preliminary data.</text>
</comment>
<dbReference type="InterPro" id="IPR051726">
    <property type="entry name" value="Chitin_Synth_Reg"/>
</dbReference>
<dbReference type="Pfam" id="PF08238">
    <property type="entry name" value="Sel1"/>
    <property type="match status" value="4"/>
</dbReference>
<dbReference type="EMBL" id="JABCKV010000222">
    <property type="protein sequence ID" value="KAG5642031.1"/>
    <property type="molecule type" value="Genomic_DNA"/>
</dbReference>
<dbReference type="OrthoDB" id="272077at2759"/>
<evidence type="ECO:0000313" key="3">
    <source>
        <dbReference type="Proteomes" id="UP000775547"/>
    </source>
</evidence>
<keyword evidence="3" id="KW-1185">Reference proteome</keyword>
<evidence type="ECO:0000313" key="2">
    <source>
        <dbReference type="EMBL" id="KAG5642031.1"/>
    </source>
</evidence>
<reference evidence="2" key="1">
    <citation type="submission" date="2020-07" db="EMBL/GenBank/DDBJ databases">
        <authorList>
            <person name="Nieuwenhuis M."/>
            <person name="Van De Peppel L.J.J."/>
        </authorList>
    </citation>
    <scope>NUCLEOTIDE SEQUENCE</scope>
    <source>
        <strain evidence="2">AP01</strain>
        <tissue evidence="2">Mycelium</tissue>
    </source>
</reference>
<dbReference type="PANTHER" id="PTHR46430:SF2">
    <property type="entry name" value="CHITIN SYNTHASE REGULATORY FACTOR 4"/>
    <property type="match status" value="1"/>
</dbReference>
<gene>
    <name evidence="2" type="ORF">DXG03_003757</name>
</gene>
<dbReference type="SMART" id="SM00671">
    <property type="entry name" value="SEL1"/>
    <property type="match status" value="3"/>
</dbReference>
<name>A0A9P7KBQ0_9AGAR</name>
<dbReference type="PANTHER" id="PTHR46430">
    <property type="entry name" value="PROTEIN SKT5-RELATED"/>
    <property type="match status" value="1"/>
</dbReference>
<dbReference type="AlphaFoldDB" id="A0A9P7KBQ0"/>